<dbReference type="EMBL" id="MU826355">
    <property type="protein sequence ID" value="KAJ7379958.1"/>
    <property type="molecule type" value="Genomic_DNA"/>
</dbReference>
<evidence type="ECO:0000313" key="4">
    <source>
        <dbReference type="Proteomes" id="UP001163046"/>
    </source>
</evidence>
<evidence type="ECO:0000313" key="3">
    <source>
        <dbReference type="EMBL" id="KAJ7379958.1"/>
    </source>
</evidence>
<evidence type="ECO:0000259" key="2">
    <source>
        <dbReference type="Pfam" id="PF14655"/>
    </source>
</evidence>
<organism evidence="3 4">
    <name type="scientific">Desmophyllum pertusum</name>
    <dbReference type="NCBI Taxonomy" id="174260"/>
    <lineage>
        <taxon>Eukaryota</taxon>
        <taxon>Metazoa</taxon>
        <taxon>Cnidaria</taxon>
        <taxon>Anthozoa</taxon>
        <taxon>Hexacorallia</taxon>
        <taxon>Scleractinia</taxon>
        <taxon>Caryophylliina</taxon>
        <taxon>Caryophylliidae</taxon>
        <taxon>Desmophyllum</taxon>
    </lineage>
</organism>
<proteinExistence type="predicted"/>
<dbReference type="Pfam" id="PF14655">
    <property type="entry name" value="RAB3GAP2_N"/>
    <property type="match status" value="1"/>
</dbReference>
<dbReference type="InterPro" id="IPR026059">
    <property type="entry name" value="Rab3GAP2"/>
</dbReference>
<dbReference type="Proteomes" id="UP001163046">
    <property type="component" value="Unassembled WGS sequence"/>
</dbReference>
<dbReference type="PANTHER" id="PTHR12472:SF0">
    <property type="entry name" value="RAB3 GTPASE-ACTIVATING PROTEIN NON-CATALYTIC SUBUNIT"/>
    <property type="match status" value="1"/>
</dbReference>
<dbReference type="PANTHER" id="PTHR12472">
    <property type="entry name" value="RAB3-GAP REGULATORY DOMAIN"/>
    <property type="match status" value="1"/>
</dbReference>
<dbReference type="OrthoDB" id="2019917at2759"/>
<feature type="domain" description="Rab3-GAP regulatory subunit N-terminal" evidence="2">
    <location>
        <begin position="1"/>
        <end position="282"/>
    </location>
</feature>
<dbReference type="InterPro" id="IPR032839">
    <property type="entry name" value="RAB3GAP_N"/>
</dbReference>
<reference evidence="3" key="1">
    <citation type="submission" date="2023-01" db="EMBL/GenBank/DDBJ databases">
        <title>Genome assembly of the deep-sea coral Lophelia pertusa.</title>
        <authorList>
            <person name="Herrera S."/>
            <person name="Cordes E."/>
        </authorList>
    </citation>
    <scope>NUCLEOTIDE SEQUENCE</scope>
    <source>
        <strain evidence="3">USNM1676648</strain>
        <tissue evidence="3">Polyp</tissue>
    </source>
</reference>
<comment type="caution">
    <text evidence="3">The sequence shown here is derived from an EMBL/GenBank/DDBJ whole genome shotgun (WGS) entry which is preliminary data.</text>
</comment>
<gene>
    <name evidence="3" type="primary">RAB3GAP2_2</name>
    <name evidence="3" type="ORF">OS493_012720</name>
</gene>
<sequence length="562" mass="61299">MVIIDGFSLYQSLRACRNQLARAHASGLSELIGPPPLAYKKWRFDGQKQITDIASCGVVPPNMFDQLQTASFTGGFHANIRNNMPAMSHYVSTGVEPFVAVYTAMEGSSPPLISDVALAVASKLTTAVLSKLTAASGWLGWGSKPASQSTESSKPAKPKVENGTSLPARFGLPDSHRHGTSITLAPNGRLAVTTDDFGRVMLLDARKAVAVRLWKGYREAECGWVMVGEEDHHNEEEPPKSSLRTALFLVIYATKRGILEIWRTEQGPRVAAFNVGKDCRLLYAGHGIMGLGHVIRQGQAPPQHTLNCTLIQGDGTLKTFSVPFHCALSDKHSKRVRDLHLLKKLSVLLDTTKSGQESEADDTNKLEKALLDILSDIQTPQLHQQGLQCVLSTVGIPSSILLKAVQTVSETAQKQNHTSDDHDEEREDTKMLLKFCDVQRQLIQTHDSILKLYKEEVGSGDEPWKGKSKELSIANLLGVTKSEASELLSALREGQSEPQTAVCKDSTHAVPQLSVTSFLGCFEYTSVSCQGKETKDIRPDDTAGPSRSGLTKCCCCEERLVQ</sequence>
<dbReference type="AlphaFoldDB" id="A0A9W9ZG95"/>
<feature type="region of interest" description="Disordered" evidence="1">
    <location>
        <begin position="142"/>
        <end position="165"/>
    </location>
</feature>
<accession>A0A9W9ZG95</accession>
<keyword evidence="4" id="KW-1185">Reference proteome</keyword>
<protein>
    <submittedName>
        <fullName evidence="3">Rab3 GTPase-activating protein non-catalytic subunit</fullName>
    </submittedName>
</protein>
<name>A0A9W9ZG95_9CNID</name>
<evidence type="ECO:0000256" key="1">
    <source>
        <dbReference type="SAM" id="MobiDB-lite"/>
    </source>
</evidence>